<dbReference type="Pfam" id="PF13820">
    <property type="entry name" value="NCOA6_TRADD-N"/>
    <property type="match status" value="1"/>
</dbReference>
<feature type="compositionally biased region" description="Polar residues" evidence="1">
    <location>
        <begin position="119"/>
        <end position="158"/>
    </location>
</feature>
<dbReference type="PANTHER" id="PTHR15690:SF0">
    <property type="entry name" value="NUCLEAR RECEPTOR COACTIVATOR 6"/>
    <property type="match status" value="1"/>
</dbReference>
<feature type="region of interest" description="Disordered" evidence="1">
    <location>
        <begin position="1639"/>
        <end position="1693"/>
    </location>
</feature>
<dbReference type="PANTHER" id="PTHR15690">
    <property type="entry name" value="NUCLEAR RECEPTOR COACTIVATOR 6"/>
    <property type="match status" value="1"/>
</dbReference>
<protein>
    <submittedName>
        <fullName evidence="4">Uncharacterized protein LOC105364851</fullName>
    </submittedName>
</protein>
<evidence type="ECO:0000256" key="1">
    <source>
        <dbReference type="SAM" id="MobiDB-lite"/>
    </source>
</evidence>
<feature type="compositionally biased region" description="Polar residues" evidence="1">
    <location>
        <begin position="2381"/>
        <end position="2405"/>
    </location>
</feature>
<evidence type="ECO:0000313" key="3">
    <source>
        <dbReference type="Proteomes" id="UP000695007"/>
    </source>
</evidence>
<feature type="compositionally biased region" description="Low complexity" evidence="1">
    <location>
        <begin position="1112"/>
        <end position="1128"/>
    </location>
</feature>
<dbReference type="GO" id="GO:0035097">
    <property type="term" value="C:histone methyltransferase complex"/>
    <property type="evidence" value="ECO:0007669"/>
    <property type="project" value="TreeGrafter"/>
</dbReference>
<feature type="compositionally biased region" description="Acidic residues" evidence="1">
    <location>
        <begin position="815"/>
        <end position="827"/>
    </location>
</feature>
<feature type="compositionally biased region" description="Low complexity" evidence="1">
    <location>
        <begin position="1639"/>
        <end position="1656"/>
    </location>
</feature>
<accession>A0AAJ7DYK4</accession>
<proteinExistence type="predicted"/>
<gene>
    <name evidence="4" type="primary">LOC105364851</name>
</gene>
<feature type="compositionally biased region" description="Low complexity" evidence="1">
    <location>
        <begin position="1928"/>
        <end position="1962"/>
    </location>
</feature>
<feature type="region of interest" description="Disordered" evidence="1">
    <location>
        <begin position="2192"/>
        <end position="2221"/>
    </location>
</feature>
<dbReference type="GeneID" id="105364851"/>
<feature type="region of interest" description="Disordered" evidence="1">
    <location>
        <begin position="768"/>
        <end position="899"/>
    </location>
</feature>
<feature type="region of interest" description="Disordered" evidence="1">
    <location>
        <begin position="1192"/>
        <end position="1235"/>
    </location>
</feature>
<feature type="region of interest" description="Disordered" evidence="1">
    <location>
        <begin position="2011"/>
        <end position="2045"/>
    </location>
</feature>
<feature type="region of interest" description="Disordered" evidence="1">
    <location>
        <begin position="1913"/>
        <end position="1965"/>
    </location>
</feature>
<feature type="compositionally biased region" description="Polar residues" evidence="1">
    <location>
        <begin position="859"/>
        <end position="878"/>
    </location>
</feature>
<evidence type="ECO:0000259" key="2">
    <source>
        <dbReference type="Pfam" id="PF13820"/>
    </source>
</evidence>
<keyword evidence="3" id="KW-1185">Reference proteome</keyword>
<dbReference type="InterPro" id="IPR032715">
    <property type="entry name" value="NCOA6_TRADD-N"/>
</dbReference>
<organism evidence="3 4">
    <name type="scientific">Ceratosolen solmsi marchali</name>
    <dbReference type="NCBI Taxonomy" id="326594"/>
    <lineage>
        <taxon>Eukaryota</taxon>
        <taxon>Metazoa</taxon>
        <taxon>Ecdysozoa</taxon>
        <taxon>Arthropoda</taxon>
        <taxon>Hexapoda</taxon>
        <taxon>Insecta</taxon>
        <taxon>Pterygota</taxon>
        <taxon>Neoptera</taxon>
        <taxon>Endopterygota</taxon>
        <taxon>Hymenoptera</taxon>
        <taxon>Apocrita</taxon>
        <taxon>Proctotrupomorpha</taxon>
        <taxon>Chalcidoidea</taxon>
        <taxon>Agaonidae</taxon>
        <taxon>Agaoninae</taxon>
        <taxon>Ceratosolen</taxon>
    </lineage>
</organism>
<feature type="region of interest" description="Disordered" evidence="1">
    <location>
        <begin position="2260"/>
        <end position="2292"/>
    </location>
</feature>
<reference evidence="4" key="1">
    <citation type="submission" date="2025-08" db="UniProtKB">
        <authorList>
            <consortium name="RefSeq"/>
        </authorList>
    </citation>
    <scope>IDENTIFICATION</scope>
</reference>
<feature type="region of interest" description="Disordered" evidence="1">
    <location>
        <begin position="2305"/>
        <end position="2334"/>
    </location>
</feature>
<evidence type="ECO:0000313" key="4">
    <source>
        <dbReference type="RefSeq" id="XP_011501182.1"/>
    </source>
</evidence>
<name>A0AAJ7DYK4_9HYME</name>
<feature type="region of interest" description="Disordered" evidence="1">
    <location>
        <begin position="1384"/>
        <end position="1413"/>
    </location>
</feature>
<dbReference type="GO" id="GO:0005667">
    <property type="term" value="C:transcription regulator complex"/>
    <property type="evidence" value="ECO:0007669"/>
    <property type="project" value="TreeGrafter"/>
</dbReference>
<dbReference type="GO" id="GO:0003713">
    <property type="term" value="F:transcription coactivator activity"/>
    <property type="evidence" value="ECO:0007669"/>
    <property type="project" value="InterPro"/>
</dbReference>
<dbReference type="InterPro" id="IPR026638">
    <property type="entry name" value="NCOA6"/>
</dbReference>
<feature type="region of interest" description="Disordered" evidence="1">
    <location>
        <begin position="2430"/>
        <end position="2507"/>
    </location>
</feature>
<feature type="region of interest" description="Disordered" evidence="1">
    <location>
        <begin position="1109"/>
        <end position="1128"/>
    </location>
</feature>
<feature type="compositionally biased region" description="Basic and acidic residues" evidence="1">
    <location>
        <begin position="1281"/>
        <end position="1294"/>
    </location>
</feature>
<feature type="domain" description="Nuclear receptor coactivator 6 TRADD-N" evidence="2">
    <location>
        <begin position="11"/>
        <end position="139"/>
    </location>
</feature>
<feature type="region of interest" description="Disordered" evidence="1">
    <location>
        <begin position="1133"/>
        <end position="1169"/>
    </location>
</feature>
<feature type="region of interest" description="Disordered" evidence="1">
    <location>
        <begin position="2370"/>
        <end position="2408"/>
    </location>
</feature>
<feature type="compositionally biased region" description="Low complexity" evidence="1">
    <location>
        <begin position="2272"/>
        <end position="2285"/>
    </location>
</feature>
<feature type="region of interest" description="Disordered" evidence="1">
    <location>
        <begin position="377"/>
        <end position="413"/>
    </location>
</feature>
<feature type="compositionally biased region" description="Basic and acidic residues" evidence="1">
    <location>
        <begin position="1215"/>
        <end position="1227"/>
    </location>
</feature>
<dbReference type="GO" id="GO:0045944">
    <property type="term" value="P:positive regulation of transcription by RNA polymerase II"/>
    <property type="evidence" value="ECO:0007669"/>
    <property type="project" value="TreeGrafter"/>
</dbReference>
<dbReference type="RefSeq" id="XP_011501182.1">
    <property type="nucleotide sequence ID" value="XM_011502880.1"/>
</dbReference>
<feature type="region of interest" description="Disordered" evidence="1">
    <location>
        <begin position="985"/>
        <end position="1007"/>
    </location>
</feature>
<feature type="compositionally biased region" description="Basic residues" evidence="1">
    <location>
        <begin position="2498"/>
        <end position="2507"/>
    </location>
</feature>
<feature type="compositionally biased region" description="Basic and acidic residues" evidence="1">
    <location>
        <begin position="2011"/>
        <end position="2040"/>
    </location>
</feature>
<feature type="compositionally biased region" description="Low complexity" evidence="1">
    <location>
        <begin position="985"/>
        <end position="1001"/>
    </location>
</feature>
<feature type="region of interest" description="Disordered" evidence="1">
    <location>
        <begin position="1719"/>
        <end position="1757"/>
    </location>
</feature>
<feature type="compositionally biased region" description="Polar residues" evidence="1">
    <location>
        <begin position="833"/>
        <end position="844"/>
    </location>
</feature>
<dbReference type="KEGG" id="csol:105364851"/>
<feature type="compositionally biased region" description="Basic and acidic residues" evidence="1">
    <location>
        <begin position="888"/>
        <end position="899"/>
    </location>
</feature>
<feature type="region of interest" description="Disordered" evidence="1">
    <location>
        <begin position="118"/>
        <end position="158"/>
    </location>
</feature>
<dbReference type="Proteomes" id="UP000695007">
    <property type="component" value="Unplaced"/>
</dbReference>
<feature type="compositionally biased region" description="Basic and acidic residues" evidence="1">
    <location>
        <begin position="768"/>
        <end position="786"/>
    </location>
</feature>
<sequence length="2507" mass="269665">MAADSDGDLLETVITCEGNIRDPDFPHKFKVIVDRLKFLICKDKGQIFKVNKVEPWNSVRVTFSIPKEAALRLRELAAQGSTTLTQLGILSVQVEGDQVISLRIAGRFGGEAQEIVLHSGSSQDSGSKTQSDFTNNISNKDSNTTSVPGPSNTSNISSTLRNVAHIITAGSSEKSPQFRSPNVVAPTDCDPIPSFLTKTVQSNAASVVGNIAPGAQQVANTSGTSPRTSYNGPFPFASMTHAAQAIHSREVSQAQVTGIKGTVQFKHHTQPPPPYPAAQDGIATVTSPQVVHTTPQPVKIVGSSQYKPTNIMTSSPSLNGSTSLITNPVIGGGSTSGNQVALSSPLLVNLLQNDGTSSNCSGNSTTVHINNQQQKMLPPAVDGSNSMTNRMRPQKKPTVRRKDLVVSPSVSPPNLDSLRTEDLIVSTTVIADLGHGPSAFAAVNVAQASTVPQQQQAVIPAAMHTQVQIQQKFPVRQELAYRPTAIGSAQQPQMQSQLATRFPVNGQQVRAPLQQRQQLLLQQQQPQINQQVLATQQQNQQQITGQQILQTNATSSGQLLQQQILQHTPVGININQQRLAYMGIQPGRPMQSSVNTACQQTPPPYPRFQQVQQQQQLSQCMNVQQQLHHNQLKNINVNTGATNDFRYGQSQNILSRNYQGAVVTTITTSAVTAVPSTTSISGEVNGTTSGTSWAAQNISISHSAQINAAQRMPMVTTAATVGTTTATSQATSGAFSQSSSNLCLGTTNHMSVLTTVSVSTSVPKIASELHENNTNDSSKTEAEPLKPDYTSSGKPRQYLINPLTGLLEPMPSDTSDSEPESALETQDDFFSFPSPSNDRSNSIFSDDDADSNFSRRNETTTNTDQSDSETTAKSTGSEGSLKHNRLKSSRDSHSPMPTEKIKLRLKLEKSEPVMPAYKVDVSFVNTPSMRKIDKSTSKSVLTNNGSLSNPNVGSIGTSGIATLSTSSTTVVATVSAVAVAVTIPGGTNTTTTASGSSVASGEEPRVPPLHISLRGRNASVVQIGKKEKKLLKESELDLATMKRRGKLKKLKEATESNKLLQKKSLNMIIGTSSTSKLPLSNCALVNSVNALAKMNNTLQTVMNKSNALKQESSSYLSGGNSGNNNTLSADAVPRLQQQQQQQQQPVGTPSKGGSDVDDIPLNSRIPSPLKHKSSIFNQQIVQNVQQHLHVEADLPNHTSEPKIGGGKTKRRDSKKKSESGEGLHREQNLLSGGRILDNQTKWRKLGYKGGNGPASNQALKKSALVTGGIEGSIASSSNDHNASKRVGEIRRTSDGDINTGRTVTEKSVAIIGVKQPEPNGVRKNLVNQEKRRRLSLVDEKDLHLPESQNIEVSQMPGQKSTSEPTQQKTMLFGVQSTGAQINSNSTFDNDNGSSLSPTLPKISNLSSETNSPSLDSRTAAIFVESSSFISKTNQLQSTMPITTTTTTITTMTTTLMTPTTTTTSAVIAAAATTTAMTISTRTLLTSKQSKTEVDLSSKIQNVSQKLKNHALMINDVNKLTSAALQMKKLAQNHHVLSNKSILVPKKIETVQRVSLLKSNSVLDKLSEHTNKQEQSASLVVEQLTGSGKAILPIGELNMIEPKVKQKLLESAGLTNPMSLVGIVETSTCSPNTIGNVGANSSGNINSNNSNSSNAAGEDSGIESMDALSEKSPNQGESPLHRPAASHETVGTMTMTMTTTTATAMTTMTMTMTMITSTMPKSSSCIQQQRETSPHSQLQTTNKNNVPSSTISNRNSDMCSNSRISMSENKIGYENYINDDVDKNMVSSIPELVKSKLGSEKELSSSPLLTALSTTKSAIINTINADESECTMNVEDSALFFVNASIKSEVPVKIEPPNLNNKCDQGSNVGGVSDHSIKAEMSSIDVTTMDVNVEINAKTVLDEKIPFLESDSLMRSSGEEHPTPIRVQSNNNNNNNINNNNNNNNSSNNNSNSNNSNTNSSSNGVPVIQNHVACNMLKIEKTEISEELGTSGNSSVVTMKVELKPTVESKIEVREEPKIDDTRQRQEDIRSERTSIPDRSQKSNIQNQQMRELVSSMQKIGEELVKKEAAEATCDLNIQSPLAGDDPQPIRITPPLYTYSNPVVLQRDETPSPAPRTPTEIEPSETMVTAAEHLKRKRRRKQELEGRQDVICLEENDEAVGQFNSDEYGAKQRGPVKSLLEQLLIEIPNDSSISSEKRSLRTRSQKTSGLNSPDIKAVKCNPQERRSISPYAKAIPKLVNATTKLLPVISANMTIATGSAIKTAGKRKRQESESSVASNNEEQQQQPGKRKCSENAAGLIKACMGVDESTGGPVKRQLSTGKDDTSKKGFNILSKSKKVQGPMLVDIESSDDEHSMDISGKIKIRAVDEMCTGSSKSKDQRSTSISTTSVGQLHSSLQNYNPSNVRTQRESRLLTIKQPISGGSATVVKERLRGTSVSSNESISLGEVTTRRSVRQSAASPLAAPAGNTRGASRSMEDVNRRKTRSGAAVTAETAEQAKRRRISRDIK</sequence>
<feature type="region of interest" description="Disordered" evidence="1">
    <location>
        <begin position="1271"/>
        <end position="1301"/>
    </location>
</feature>